<dbReference type="PANTHER" id="PTHR10963">
    <property type="entry name" value="GLYCOSYL HYDROLASE-RELATED"/>
    <property type="match status" value="1"/>
</dbReference>
<organism evidence="3 4">
    <name type="scientific">Nocardioides aromaticivorans</name>
    <dbReference type="NCBI Taxonomy" id="200618"/>
    <lineage>
        <taxon>Bacteria</taxon>
        <taxon>Bacillati</taxon>
        <taxon>Actinomycetota</taxon>
        <taxon>Actinomycetes</taxon>
        <taxon>Propionibacteriales</taxon>
        <taxon>Nocardioidaceae</taxon>
        <taxon>Nocardioides</taxon>
    </lineage>
</organism>
<proteinExistence type="predicted"/>
<dbReference type="InterPro" id="IPR000757">
    <property type="entry name" value="Beta-glucanase-like"/>
</dbReference>
<feature type="domain" description="GH16" evidence="2">
    <location>
        <begin position="141"/>
        <end position="372"/>
    </location>
</feature>
<feature type="signal peptide" evidence="1">
    <location>
        <begin position="1"/>
        <end position="27"/>
    </location>
</feature>
<gene>
    <name evidence="3" type="ORF">BJ993_000932</name>
</gene>
<dbReference type="AlphaFoldDB" id="A0A7Y9ZEA6"/>
<dbReference type="EMBL" id="JACBZM010000001">
    <property type="protein sequence ID" value="NYI43852.1"/>
    <property type="molecule type" value="Genomic_DNA"/>
</dbReference>
<dbReference type="Proteomes" id="UP000562045">
    <property type="component" value="Unassembled WGS sequence"/>
</dbReference>
<evidence type="ECO:0000256" key="1">
    <source>
        <dbReference type="SAM" id="SignalP"/>
    </source>
</evidence>
<name>A0A7Y9ZEA6_9ACTN</name>
<comment type="caution">
    <text evidence="3">The sequence shown here is derived from an EMBL/GenBank/DDBJ whole genome shotgun (WGS) entry which is preliminary data.</text>
</comment>
<sequence>MRALRVMVTAVLAVVLSVGLVPDGVPAAEAGRAPAPVLDRPTTTTKSVVLTGRARPRALVSVQVRTSRWVTVRRVRAASTGRYRVVVPAPATTRSFRSVSLRRASTVRRVVPLKPPAPPTDACGARPKRRTGGYYACTFLEDFTGSSLDTDRWLGQNMLGQGDRCVAAGPRTVAVADGTLRLSVVQASEEEPCPQRADGSRGSYAAGWISTYGRWSQQYGRFEARMRSQASDLPGLHEAFWLWPDIRFSSDADWPNSGEIDIAETYSSHPDLAIPFLHYSADSGGPVPGLNTAWKCRAQRGEWHTYALEWTADRLEVFVDGRSCLVNTSGAASFRKPFIINLSQLLGVGTNLWTGSVPLPATMEVDWVKAWS</sequence>
<dbReference type="InterPro" id="IPR050546">
    <property type="entry name" value="Glycosyl_Hydrlase_16"/>
</dbReference>
<evidence type="ECO:0000313" key="4">
    <source>
        <dbReference type="Proteomes" id="UP000562045"/>
    </source>
</evidence>
<accession>A0A7Y9ZEA6</accession>
<dbReference type="CDD" id="cd08023">
    <property type="entry name" value="GH16_laminarinase_like"/>
    <property type="match status" value="1"/>
</dbReference>
<dbReference type="SUPFAM" id="SSF49899">
    <property type="entry name" value="Concanavalin A-like lectins/glucanases"/>
    <property type="match status" value="1"/>
</dbReference>
<dbReference type="GO" id="GO:0005975">
    <property type="term" value="P:carbohydrate metabolic process"/>
    <property type="evidence" value="ECO:0007669"/>
    <property type="project" value="InterPro"/>
</dbReference>
<reference evidence="3 4" key="1">
    <citation type="submission" date="2020-07" db="EMBL/GenBank/DDBJ databases">
        <title>Sequencing the genomes of 1000 actinobacteria strains.</title>
        <authorList>
            <person name="Klenk H.-P."/>
        </authorList>
    </citation>
    <scope>NUCLEOTIDE SEQUENCE [LARGE SCALE GENOMIC DNA]</scope>
    <source>
        <strain evidence="3 4">DSM 15131</strain>
    </source>
</reference>
<dbReference type="GO" id="GO:0004553">
    <property type="term" value="F:hydrolase activity, hydrolyzing O-glycosyl compounds"/>
    <property type="evidence" value="ECO:0007669"/>
    <property type="project" value="InterPro"/>
</dbReference>
<feature type="chain" id="PRO_5031183737" description="GH16 domain-containing protein" evidence="1">
    <location>
        <begin position="28"/>
        <end position="372"/>
    </location>
</feature>
<dbReference type="PANTHER" id="PTHR10963:SF60">
    <property type="entry name" value="GRAM-NEGATIVE BACTERIA-BINDING PROTEIN 1-RELATED"/>
    <property type="match status" value="1"/>
</dbReference>
<keyword evidence="1" id="KW-0732">Signal</keyword>
<protein>
    <recommendedName>
        <fullName evidence="2">GH16 domain-containing protein</fullName>
    </recommendedName>
</protein>
<dbReference type="PROSITE" id="PS51762">
    <property type="entry name" value="GH16_2"/>
    <property type="match status" value="1"/>
</dbReference>
<dbReference type="Gene3D" id="2.60.120.200">
    <property type="match status" value="1"/>
</dbReference>
<dbReference type="RefSeq" id="WP_179647915.1">
    <property type="nucleotide sequence ID" value="NZ_JACBZM010000001.1"/>
</dbReference>
<evidence type="ECO:0000259" key="2">
    <source>
        <dbReference type="PROSITE" id="PS51762"/>
    </source>
</evidence>
<dbReference type="Pfam" id="PF00722">
    <property type="entry name" value="Glyco_hydro_16"/>
    <property type="match status" value="1"/>
</dbReference>
<evidence type="ECO:0000313" key="3">
    <source>
        <dbReference type="EMBL" id="NYI43852.1"/>
    </source>
</evidence>
<dbReference type="InterPro" id="IPR013320">
    <property type="entry name" value="ConA-like_dom_sf"/>
</dbReference>